<protein>
    <recommendedName>
        <fullName evidence="5">ISXO2-like transposase domain-containing protein</fullName>
    </recommendedName>
</protein>
<organism evidence="1 4">
    <name type="scientific">Phytophthora fragariae</name>
    <dbReference type="NCBI Taxonomy" id="53985"/>
    <lineage>
        <taxon>Eukaryota</taxon>
        <taxon>Sar</taxon>
        <taxon>Stramenopiles</taxon>
        <taxon>Oomycota</taxon>
        <taxon>Peronosporomycetes</taxon>
        <taxon>Peronosporales</taxon>
        <taxon>Peronosporaceae</taxon>
        <taxon>Phytophthora</taxon>
    </lineage>
</organism>
<dbReference type="Proteomes" id="UP000460718">
    <property type="component" value="Unassembled WGS sequence"/>
</dbReference>
<proteinExistence type="predicted"/>
<sequence length="233" mass="26793">MLHGAERAHGLLLLQEHAVGDERTGGHAMAVRVVEIDETSLKKSKYNRGRRFPNYWIFGGVDRTTNCWFGIETYEDHTKPTLSAFIKKHSNTPIMSDQFASYISVNGEHTLANNQLLSDMNYNHLWMNHSKGFIDPITGSHRIEGAWEIRIKQHVKALLPMYRDEYLWRSWFAPPQATVPEAMRALVTDRQVLLRKLMWGYIQGEPQVAEWMYKLPIGLAIAGKYVSPPNTLE</sequence>
<evidence type="ECO:0000313" key="1">
    <source>
        <dbReference type="EMBL" id="KAE9026572.1"/>
    </source>
</evidence>
<evidence type="ECO:0008006" key="5">
    <source>
        <dbReference type="Google" id="ProtNLM"/>
    </source>
</evidence>
<dbReference type="OrthoDB" id="116602at2759"/>
<dbReference type="Proteomes" id="UP000433483">
    <property type="component" value="Unassembled WGS sequence"/>
</dbReference>
<dbReference type="PANTHER" id="PTHR47163:SF2">
    <property type="entry name" value="SI:DKEY-17M8.2"/>
    <property type="match status" value="1"/>
</dbReference>
<dbReference type="EMBL" id="QXFW01000074">
    <property type="protein sequence ID" value="KAE9026572.1"/>
    <property type="molecule type" value="Genomic_DNA"/>
</dbReference>
<name>A0A6A3M4Z9_9STRA</name>
<accession>A0A6A3M4Z9</accession>
<evidence type="ECO:0000313" key="2">
    <source>
        <dbReference type="EMBL" id="KAE9231582.1"/>
    </source>
</evidence>
<dbReference type="InterPro" id="IPR053164">
    <property type="entry name" value="IS1016-like_transposase"/>
</dbReference>
<keyword evidence="3" id="KW-1185">Reference proteome</keyword>
<gene>
    <name evidence="2" type="ORF">PF005_g3055</name>
    <name evidence="1" type="ORF">PF011_g2482</name>
</gene>
<dbReference type="EMBL" id="QXGB01000087">
    <property type="protein sequence ID" value="KAE9231582.1"/>
    <property type="molecule type" value="Genomic_DNA"/>
</dbReference>
<reference evidence="1 4" key="1">
    <citation type="submission" date="2018-09" db="EMBL/GenBank/DDBJ databases">
        <title>Genomic investigation of the strawberry pathogen Phytophthora fragariae indicates pathogenicity is determined by transcriptional variation in three key races.</title>
        <authorList>
            <person name="Adams T.M."/>
            <person name="Armitage A.D."/>
            <person name="Sobczyk M.K."/>
            <person name="Bates H.J."/>
            <person name="Dunwell J.M."/>
            <person name="Nellist C.F."/>
            <person name="Harrison R.J."/>
        </authorList>
    </citation>
    <scope>NUCLEOTIDE SEQUENCE [LARGE SCALE GENOMIC DNA]</scope>
    <source>
        <strain evidence="2 3">NOV-27</strain>
        <strain evidence="1 4">SCRP245</strain>
    </source>
</reference>
<evidence type="ECO:0000313" key="4">
    <source>
        <dbReference type="Proteomes" id="UP000460718"/>
    </source>
</evidence>
<evidence type="ECO:0000313" key="3">
    <source>
        <dbReference type="Proteomes" id="UP000433483"/>
    </source>
</evidence>
<dbReference type="PANTHER" id="PTHR47163">
    <property type="entry name" value="DDE_TNP_IS1595 DOMAIN-CONTAINING PROTEIN"/>
    <property type="match status" value="1"/>
</dbReference>
<dbReference type="AlphaFoldDB" id="A0A6A3M4Z9"/>
<comment type="caution">
    <text evidence="1">The sequence shown here is derived from an EMBL/GenBank/DDBJ whole genome shotgun (WGS) entry which is preliminary data.</text>
</comment>